<sequence length="151" mass="15949">MTGADKGPTGDVGQYAVEQYQQQGGGGLAGLFATGLGNIVAATRAVVAASEAQALSVDPHAVDSMLRKLTEMQDALDAVQQRADFLVTRTPIGLGYAEEVGDVNAQLGRQVVGDIIPEMVKAITDLKDQIEKSRNSYQNTDEAKSQTLNNL</sequence>
<evidence type="ECO:0000313" key="2">
    <source>
        <dbReference type="Proteomes" id="UP000325787"/>
    </source>
</evidence>
<dbReference type="OrthoDB" id="3689232at2"/>
<name>A0A5Q0GUG7_SACSY</name>
<organism evidence="1 2">
    <name type="scientific">Saccharothrix syringae</name>
    <name type="common">Nocardiopsis syringae</name>
    <dbReference type="NCBI Taxonomy" id="103733"/>
    <lineage>
        <taxon>Bacteria</taxon>
        <taxon>Bacillati</taxon>
        <taxon>Actinomycetota</taxon>
        <taxon>Actinomycetes</taxon>
        <taxon>Pseudonocardiales</taxon>
        <taxon>Pseudonocardiaceae</taxon>
        <taxon>Saccharothrix</taxon>
    </lineage>
</organism>
<evidence type="ECO:0000313" key="1">
    <source>
        <dbReference type="EMBL" id="QFZ17638.1"/>
    </source>
</evidence>
<dbReference type="AlphaFoldDB" id="A0A5Q0GUG7"/>
<dbReference type="RefSeq" id="WP_033432596.1">
    <property type="nucleotide sequence ID" value="NZ_CP034550.1"/>
</dbReference>
<proteinExistence type="predicted"/>
<dbReference type="EMBL" id="CP034550">
    <property type="protein sequence ID" value="QFZ17638.1"/>
    <property type="molecule type" value="Genomic_DNA"/>
</dbReference>
<gene>
    <name evidence="1" type="ORF">EKG83_09225</name>
</gene>
<reference evidence="2" key="1">
    <citation type="journal article" date="2021" name="Curr. Microbiol.">
        <title>Complete genome of nocamycin-producing strain Saccharothrix syringae NRRL B-16468 reveals the biosynthetic potential for secondary metabolites.</title>
        <authorList>
            <person name="Mo X."/>
            <person name="Yang S."/>
        </authorList>
    </citation>
    <scope>NUCLEOTIDE SEQUENCE [LARGE SCALE GENOMIC DNA]</scope>
    <source>
        <strain evidence="2">ATCC 51364 / DSM 43886 / JCM 6844 / KCTC 9398 / NBRC 14523 / NRRL B-16468 / INA 2240</strain>
    </source>
</reference>
<dbReference type="KEGG" id="ssyi:EKG83_09225"/>
<accession>A0A5Q0GUG7</accession>
<protein>
    <submittedName>
        <fullName evidence="1">Uncharacterized protein</fullName>
    </submittedName>
</protein>
<dbReference type="Proteomes" id="UP000325787">
    <property type="component" value="Chromosome"/>
</dbReference>
<keyword evidence="2" id="KW-1185">Reference proteome</keyword>